<dbReference type="GO" id="GO:0051537">
    <property type="term" value="F:2 iron, 2 sulfur cluster binding"/>
    <property type="evidence" value="ECO:0007669"/>
    <property type="project" value="UniProtKB-KW"/>
</dbReference>
<sequence length="222" mass="24578">MLRSLLPRSQLVSNIVSHQHVTPSVVMPRASSCLNRSTTTTSHPLLVAATVADRQSRMEARDDPKKGKGKSIDPDLQQTILKANIDPDGNDRSITLHFKKPNGEIETVQANEGDDIVDVSWEYDLDIEAACEKSVACSTCHVILEDDVYDKLEEPSDDEVRLSRLRNDMLDLAFGLTDTSRLGCQIKVTKDFDGTTITLPSATRNLRVDGQSPKQRSKPTPH</sequence>
<dbReference type="InterPro" id="IPR001055">
    <property type="entry name" value="Adrenodoxin-like"/>
</dbReference>
<dbReference type="PANTHER" id="PTHR23426:SF65">
    <property type="entry name" value="FERREDOXIN-2, MITOCHONDRIAL"/>
    <property type="match status" value="1"/>
</dbReference>
<evidence type="ECO:0000256" key="7">
    <source>
        <dbReference type="SAM" id="MobiDB-lite"/>
    </source>
</evidence>
<feature type="region of interest" description="Disordered" evidence="7">
    <location>
        <begin position="203"/>
        <end position="222"/>
    </location>
</feature>
<comment type="cofactor">
    <cofactor evidence="6">
        <name>[2Fe-2S] cluster</name>
        <dbReference type="ChEBI" id="CHEBI:190135"/>
    </cofactor>
</comment>
<evidence type="ECO:0000313" key="10">
    <source>
        <dbReference type="Proteomes" id="UP000198372"/>
    </source>
</evidence>
<dbReference type="OrthoDB" id="268593at2759"/>
<keyword evidence="2" id="KW-0001">2Fe-2S</keyword>
<evidence type="ECO:0000256" key="5">
    <source>
        <dbReference type="ARBA" id="ARBA00023014"/>
    </source>
</evidence>
<dbReference type="Gene3D" id="3.10.20.30">
    <property type="match status" value="1"/>
</dbReference>
<evidence type="ECO:0000256" key="3">
    <source>
        <dbReference type="ARBA" id="ARBA00022723"/>
    </source>
</evidence>
<keyword evidence="10" id="KW-1185">Reference proteome</keyword>
<proteinExistence type="inferred from homology"/>
<reference evidence="10" key="1">
    <citation type="submission" date="2016-09" db="EMBL/GenBank/DDBJ databases">
        <authorList>
            <person name="Jeantristanb JTB J.-T."/>
            <person name="Ricardo R."/>
        </authorList>
    </citation>
    <scope>NUCLEOTIDE SEQUENCE [LARGE SCALE GENOMIC DNA]</scope>
</reference>
<gene>
    <name evidence="9" type="ORF">BQ2448_2066</name>
</gene>
<name>A0A238FD74_9BASI</name>
<feature type="compositionally biased region" description="Basic and acidic residues" evidence="7">
    <location>
        <begin position="54"/>
        <end position="73"/>
    </location>
</feature>
<dbReference type="GO" id="GO:0005739">
    <property type="term" value="C:mitochondrion"/>
    <property type="evidence" value="ECO:0007669"/>
    <property type="project" value="TreeGrafter"/>
</dbReference>
<feature type="region of interest" description="Disordered" evidence="7">
    <location>
        <begin position="52"/>
        <end position="74"/>
    </location>
</feature>
<dbReference type="GO" id="GO:0046872">
    <property type="term" value="F:metal ion binding"/>
    <property type="evidence" value="ECO:0007669"/>
    <property type="project" value="UniProtKB-KW"/>
</dbReference>
<evidence type="ECO:0000259" key="8">
    <source>
        <dbReference type="PROSITE" id="PS51085"/>
    </source>
</evidence>
<dbReference type="InterPro" id="IPR018298">
    <property type="entry name" value="Adrenodoxin_Fe-S_BS"/>
</dbReference>
<accession>A0A238FD74</accession>
<dbReference type="PROSITE" id="PS51085">
    <property type="entry name" value="2FE2S_FER_2"/>
    <property type="match status" value="1"/>
</dbReference>
<dbReference type="GO" id="GO:0009055">
    <property type="term" value="F:electron transfer activity"/>
    <property type="evidence" value="ECO:0007669"/>
    <property type="project" value="TreeGrafter"/>
</dbReference>
<dbReference type="AlphaFoldDB" id="A0A238FD74"/>
<dbReference type="STRING" id="269621.A0A238FD74"/>
<evidence type="ECO:0000256" key="6">
    <source>
        <dbReference type="ARBA" id="ARBA00034078"/>
    </source>
</evidence>
<keyword evidence="4" id="KW-0408">Iron</keyword>
<evidence type="ECO:0000313" key="9">
    <source>
        <dbReference type="EMBL" id="SCV69046.1"/>
    </source>
</evidence>
<comment type="similarity">
    <text evidence="1">Belongs to the adrenodoxin/putidaredoxin family.</text>
</comment>
<dbReference type="SUPFAM" id="SSF54292">
    <property type="entry name" value="2Fe-2S ferredoxin-like"/>
    <property type="match status" value="1"/>
</dbReference>
<evidence type="ECO:0000256" key="1">
    <source>
        <dbReference type="ARBA" id="ARBA00010914"/>
    </source>
</evidence>
<feature type="domain" description="2Fe-2S ferredoxin-type" evidence="8">
    <location>
        <begin position="92"/>
        <end position="203"/>
    </location>
</feature>
<protein>
    <submittedName>
        <fullName evidence="9">BQ2448_2066 protein</fullName>
    </submittedName>
</protein>
<dbReference type="InterPro" id="IPR036010">
    <property type="entry name" value="2Fe-2S_ferredoxin-like_sf"/>
</dbReference>
<evidence type="ECO:0000256" key="4">
    <source>
        <dbReference type="ARBA" id="ARBA00023004"/>
    </source>
</evidence>
<dbReference type="PROSITE" id="PS00814">
    <property type="entry name" value="ADX"/>
    <property type="match status" value="1"/>
</dbReference>
<dbReference type="CDD" id="cd00207">
    <property type="entry name" value="fer2"/>
    <property type="match status" value="1"/>
</dbReference>
<dbReference type="Pfam" id="PF00111">
    <property type="entry name" value="Fer2"/>
    <property type="match status" value="1"/>
</dbReference>
<dbReference type="Proteomes" id="UP000198372">
    <property type="component" value="Unassembled WGS sequence"/>
</dbReference>
<organism evidence="9 10">
    <name type="scientific">Microbotryum intermedium</name>
    <dbReference type="NCBI Taxonomy" id="269621"/>
    <lineage>
        <taxon>Eukaryota</taxon>
        <taxon>Fungi</taxon>
        <taxon>Dikarya</taxon>
        <taxon>Basidiomycota</taxon>
        <taxon>Pucciniomycotina</taxon>
        <taxon>Microbotryomycetes</taxon>
        <taxon>Microbotryales</taxon>
        <taxon>Microbotryaceae</taxon>
        <taxon>Microbotryum</taxon>
    </lineage>
</organism>
<keyword evidence="5" id="KW-0411">Iron-sulfur</keyword>
<keyword evidence="3" id="KW-0479">Metal-binding</keyword>
<dbReference type="PANTHER" id="PTHR23426">
    <property type="entry name" value="FERREDOXIN/ADRENODOXIN"/>
    <property type="match status" value="1"/>
</dbReference>
<dbReference type="InterPro" id="IPR012675">
    <property type="entry name" value="Beta-grasp_dom_sf"/>
</dbReference>
<dbReference type="EMBL" id="FMSP01000004">
    <property type="protein sequence ID" value="SCV69046.1"/>
    <property type="molecule type" value="Genomic_DNA"/>
</dbReference>
<dbReference type="InterPro" id="IPR001041">
    <property type="entry name" value="2Fe-2S_ferredoxin-type"/>
</dbReference>
<evidence type="ECO:0000256" key="2">
    <source>
        <dbReference type="ARBA" id="ARBA00022714"/>
    </source>
</evidence>
<dbReference type="GO" id="GO:0140647">
    <property type="term" value="P:P450-containing electron transport chain"/>
    <property type="evidence" value="ECO:0007669"/>
    <property type="project" value="InterPro"/>
</dbReference>